<keyword evidence="6" id="KW-0436">Ligase</keyword>
<dbReference type="InterPro" id="IPR007667">
    <property type="entry name" value="Hypoxia_induced_domain"/>
</dbReference>
<dbReference type="EMBL" id="AEWJ01000025">
    <property type="protein sequence ID" value="EGD59686.1"/>
    <property type="molecule type" value="Genomic_DNA"/>
</dbReference>
<evidence type="ECO:0000256" key="1">
    <source>
        <dbReference type="ARBA" id="ARBA00022692"/>
    </source>
</evidence>
<proteinExistence type="predicted"/>
<dbReference type="OrthoDB" id="7392120at2"/>
<feature type="transmembrane region" description="Helical" evidence="4">
    <location>
        <begin position="57"/>
        <end position="75"/>
    </location>
</feature>
<keyword evidence="6" id="KW-0030">Aminoacyl-tRNA synthetase</keyword>
<dbReference type="InParanoid" id="F1Z6M6"/>
<keyword evidence="3 4" id="KW-0472">Membrane</keyword>
<keyword evidence="1 4" id="KW-0812">Transmembrane</keyword>
<evidence type="ECO:0000259" key="5">
    <source>
        <dbReference type="PROSITE" id="PS51503"/>
    </source>
</evidence>
<keyword evidence="2 4" id="KW-1133">Transmembrane helix</keyword>
<dbReference type="GO" id="GO:0004812">
    <property type="term" value="F:aminoacyl-tRNA ligase activity"/>
    <property type="evidence" value="ECO:0007669"/>
    <property type="project" value="UniProtKB-KW"/>
</dbReference>
<organism evidence="6 7">
    <name type="scientific">Novosphingobium nitrogenifigens DSM 19370</name>
    <dbReference type="NCBI Taxonomy" id="983920"/>
    <lineage>
        <taxon>Bacteria</taxon>
        <taxon>Pseudomonadati</taxon>
        <taxon>Pseudomonadota</taxon>
        <taxon>Alphaproteobacteria</taxon>
        <taxon>Sphingomonadales</taxon>
        <taxon>Sphingomonadaceae</taxon>
        <taxon>Novosphingobium</taxon>
    </lineage>
</organism>
<reference evidence="6 7" key="1">
    <citation type="journal article" date="2012" name="J. Bacteriol.">
        <title>Draft Genome Sequence of Novosphingobium nitrogenifigens Y88T.</title>
        <authorList>
            <person name="Strabala T.J."/>
            <person name="Macdonald L."/>
            <person name="Liu V."/>
            <person name="Smit A.M."/>
        </authorList>
    </citation>
    <scope>NUCLEOTIDE SEQUENCE [LARGE SCALE GENOMIC DNA]</scope>
    <source>
        <strain evidence="6 7">DSM 19370</strain>
    </source>
</reference>
<evidence type="ECO:0000313" key="7">
    <source>
        <dbReference type="Proteomes" id="UP000004728"/>
    </source>
</evidence>
<evidence type="ECO:0000256" key="3">
    <source>
        <dbReference type="ARBA" id="ARBA00023136"/>
    </source>
</evidence>
<evidence type="ECO:0000256" key="2">
    <source>
        <dbReference type="ARBA" id="ARBA00022989"/>
    </source>
</evidence>
<sequence length="77" mass="8528">MIYVLAPVLLVLMGLTVWSLARGIAAFMRTTREGIEKGDGALREMQLLQNRMMMNRIKFQGLAVVVVAILLAMAGHK</sequence>
<accession>F1Z6M6</accession>
<feature type="domain" description="HIG1" evidence="5">
    <location>
        <begin position="1"/>
        <end position="77"/>
    </location>
</feature>
<name>F1Z6M6_9SPHN</name>
<dbReference type="PROSITE" id="PS51503">
    <property type="entry name" value="HIG1"/>
    <property type="match status" value="1"/>
</dbReference>
<comment type="caution">
    <text evidence="6">The sequence shown here is derived from an EMBL/GenBank/DDBJ whole genome shotgun (WGS) entry which is preliminary data.</text>
</comment>
<evidence type="ECO:0000313" key="6">
    <source>
        <dbReference type="EMBL" id="EGD59686.1"/>
    </source>
</evidence>
<keyword evidence="7" id="KW-1185">Reference proteome</keyword>
<dbReference type="HOGENOM" id="CLU_197611_0_0_5"/>
<gene>
    <name evidence="6" type="ORF">Y88_2470</name>
</gene>
<dbReference type="RefSeq" id="WP_008070005.1">
    <property type="nucleotide sequence ID" value="NZ_AQWK01000003.1"/>
</dbReference>
<dbReference type="AlphaFoldDB" id="F1Z6M6"/>
<protein>
    <submittedName>
        <fullName evidence="6">Glutamyl-tRNA synthetase</fullName>
    </submittedName>
</protein>
<dbReference type="STRING" id="983920.Y88_2470"/>
<dbReference type="Proteomes" id="UP000004728">
    <property type="component" value="Unassembled WGS sequence"/>
</dbReference>
<evidence type="ECO:0000256" key="4">
    <source>
        <dbReference type="SAM" id="Phobius"/>
    </source>
</evidence>